<reference evidence="2" key="1">
    <citation type="submission" date="2025-08" db="UniProtKB">
        <authorList>
            <consortium name="RefSeq"/>
        </authorList>
    </citation>
    <scope>IDENTIFICATION</scope>
    <source>
        <strain evidence="2">Tuebingen</strain>
        <tissue evidence="2">Fibroblasts and whole tissue</tissue>
    </source>
</reference>
<protein>
    <submittedName>
        <fullName evidence="2">Cell cycle checkpoint control protein RAD9B isoform X1</fullName>
    </submittedName>
</protein>
<evidence type="ECO:0000313" key="1">
    <source>
        <dbReference type="Proteomes" id="UP000000437"/>
    </source>
</evidence>
<proteinExistence type="predicted"/>
<evidence type="ECO:0000313" key="2">
    <source>
        <dbReference type="RefSeq" id="XP_073765760.1"/>
    </source>
</evidence>
<keyword evidence="1" id="KW-1185">Reference proteome</keyword>
<sequence>MKCVIEGNGIKVFGRAIHALSRIGDEIWLDPLEDGLAVRTVNSSQSGYACFCFAPLFFQQYIPDPATKDSQAVKCKLNLKCVLPMFRCVTCRERSVDRCEISIKIPDGRVTFRFHCRHGITKTHNLGYQECEALQAVFPAHLSPNVLMAQSKLLGGIVVHFPVSQEEVTLSVSSLKVVLKTFCVEENDCIKGMNTALMLHPDELDYFQVGEDSDVTFCLKELRGLLSFAECYGLPVSCQFGAAGQPISFTVKDITLEAHVVLSTLTNPDSESSSQPAPRDDCPVKTPKASTAENSTYEEPMEAEVCVSDGERVASSQGSEMFSPARHMRKMMQLHAPEEILQRPCFAPESVLTTPVTPATFKIRSLLFGAVYNSGDGKAADFPSLVYASDTEDDGGTQETISFSSGLQHTSADLRRREVLTVITGFESGNKRFQKGVGLEPFCCSQLHLVSIGK</sequence>
<dbReference type="RefSeq" id="XP_073765760.1">
    <property type="nucleotide sequence ID" value="XM_073909659.1"/>
</dbReference>
<dbReference type="Proteomes" id="UP000000437">
    <property type="component" value="Chromosome 8"/>
</dbReference>
<accession>A0AC58G7R1</accession>
<gene>
    <name evidence="2" type="primary">rad9b</name>
    <name evidence="2" type="synonym">rad9a</name>
</gene>
<organism evidence="1 2">
    <name type="scientific">Danio rerio</name>
    <name type="common">Zebrafish</name>
    <name type="synonym">Brachydanio rerio</name>
    <dbReference type="NCBI Taxonomy" id="7955"/>
    <lineage>
        <taxon>Eukaryota</taxon>
        <taxon>Metazoa</taxon>
        <taxon>Chordata</taxon>
        <taxon>Craniata</taxon>
        <taxon>Vertebrata</taxon>
        <taxon>Euteleostomi</taxon>
        <taxon>Actinopterygii</taxon>
        <taxon>Neopterygii</taxon>
        <taxon>Teleostei</taxon>
        <taxon>Ostariophysi</taxon>
        <taxon>Cypriniformes</taxon>
        <taxon>Danionidae</taxon>
        <taxon>Danioninae</taxon>
        <taxon>Danio</taxon>
    </lineage>
</organism>
<name>A0AC58G7R1_DANRE</name>